<keyword evidence="1" id="KW-1133">Transmembrane helix</keyword>
<organism evidence="2 3">
    <name type="scientific">Pseudopedobacter beijingensis</name>
    <dbReference type="NCBI Taxonomy" id="1207056"/>
    <lineage>
        <taxon>Bacteria</taxon>
        <taxon>Pseudomonadati</taxon>
        <taxon>Bacteroidota</taxon>
        <taxon>Sphingobacteriia</taxon>
        <taxon>Sphingobacteriales</taxon>
        <taxon>Sphingobacteriaceae</taxon>
        <taxon>Pseudopedobacter</taxon>
    </lineage>
</organism>
<evidence type="ECO:0000313" key="2">
    <source>
        <dbReference type="EMBL" id="MFD1630858.1"/>
    </source>
</evidence>
<evidence type="ECO:0000313" key="3">
    <source>
        <dbReference type="Proteomes" id="UP001597118"/>
    </source>
</evidence>
<dbReference type="RefSeq" id="WP_379663236.1">
    <property type="nucleotide sequence ID" value="NZ_JBHUDG010000020.1"/>
</dbReference>
<keyword evidence="3" id="KW-1185">Reference proteome</keyword>
<accession>A0ABW4IFL3</accession>
<evidence type="ECO:0000256" key="1">
    <source>
        <dbReference type="SAM" id="Phobius"/>
    </source>
</evidence>
<keyword evidence="1" id="KW-0472">Membrane</keyword>
<reference evidence="3" key="1">
    <citation type="journal article" date="2019" name="Int. J. Syst. Evol. Microbiol.">
        <title>The Global Catalogue of Microorganisms (GCM) 10K type strain sequencing project: providing services to taxonomists for standard genome sequencing and annotation.</title>
        <authorList>
            <consortium name="The Broad Institute Genomics Platform"/>
            <consortium name="The Broad Institute Genome Sequencing Center for Infectious Disease"/>
            <person name="Wu L."/>
            <person name="Ma J."/>
        </authorList>
    </citation>
    <scope>NUCLEOTIDE SEQUENCE [LARGE SCALE GENOMIC DNA]</scope>
    <source>
        <strain evidence="3">CCUG 53762</strain>
    </source>
</reference>
<dbReference type="Proteomes" id="UP001597118">
    <property type="component" value="Unassembled WGS sequence"/>
</dbReference>
<sequence>MKEQFDKVLRDHIKDTFDAYDDGMSHNGWLSFQKKVRNKKRKIFFMWSVPSGIAASLLFFLFTNNGITEQGNRLSETSEIVLYKKNNDIASTDIETTANAEKPAVGKSSVKQTAPAKHNIIENSTSNTHVKAEEHVLAHIEPLTEQTVIFADSIKLAPIHIEHINTTASLQKDAANLILEEPTERPLFSEIFTNSNPYFSYTAQKNNKQELKMKLKNLNFALDASTFMNFSKMGLNDEINIAIGVVSEYKLSKHFSVHSGINVNRQTSSFEHPIDFSRPLDNAQNAMALTNTIGSVINGQFTNAKLVGLDIPLNIKYSSNNRKVNWFVSSGLSSYALMNEKYFNNFSVLNYGFDGVETQNLSMTEEYAKSPLSNFQFARSVNFSMGLSFPLKDVTTLSIEPFVKYPLKSLGQERLELGSGGVSMKLYLNKKLFK</sequence>
<comment type="caution">
    <text evidence="2">The sequence shown here is derived from an EMBL/GenBank/DDBJ whole genome shotgun (WGS) entry which is preliminary data.</text>
</comment>
<feature type="transmembrane region" description="Helical" evidence="1">
    <location>
        <begin position="43"/>
        <end position="62"/>
    </location>
</feature>
<proteinExistence type="predicted"/>
<gene>
    <name evidence="2" type="ORF">ACFSAH_13295</name>
</gene>
<protein>
    <submittedName>
        <fullName evidence="2">Outer membrane beta-barrel protein</fullName>
    </submittedName>
</protein>
<name>A0ABW4IFL3_9SPHI</name>
<dbReference type="EMBL" id="JBHUDG010000020">
    <property type="protein sequence ID" value="MFD1630858.1"/>
    <property type="molecule type" value="Genomic_DNA"/>
</dbReference>
<keyword evidence="1" id="KW-0812">Transmembrane</keyword>